<accession>A0ABQ9LVB5</accession>
<keyword evidence="2" id="KW-0560">Oxidoreductase</keyword>
<dbReference type="InterPro" id="IPR001509">
    <property type="entry name" value="Epimerase_deHydtase"/>
</dbReference>
<evidence type="ECO:0000259" key="3">
    <source>
        <dbReference type="Pfam" id="PF01370"/>
    </source>
</evidence>
<protein>
    <recommendedName>
        <fullName evidence="3">NAD-dependent epimerase/dehydratase domain-containing protein</fullName>
    </recommendedName>
</protein>
<dbReference type="PANTHER" id="PTHR10366">
    <property type="entry name" value="NAD DEPENDENT EPIMERASE/DEHYDRATASE"/>
    <property type="match status" value="1"/>
</dbReference>
<proteinExistence type="predicted"/>
<dbReference type="Pfam" id="PF01370">
    <property type="entry name" value="Epimerase"/>
    <property type="match status" value="1"/>
</dbReference>
<dbReference type="SUPFAM" id="SSF51735">
    <property type="entry name" value="NAD(P)-binding Rossmann-fold domains"/>
    <property type="match status" value="1"/>
</dbReference>
<dbReference type="Proteomes" id="UP001174677">
    <property type="component" value="Chromosome 9"/>
</dbReference>
<dbReference type="EMBL" id="JARPOI010000009">
    <property type="protein sequence ID" value="KAJ9171268.1"/>
    <property type="molecule type" value="Genomic_DNA"/>
</dbReference>
<evidence type="ECO:0000256" key="1">
    <source>
        <dbReference type="ARBA" id="ARBA00022857"/>
    </source>
</evidence>
<comment type="caution">
    <text evidence="4">The sequence shown here is derived from an EMBL/GenBank/DDBJ whole genome shotgun (WGS) entry which is preliminary data.</text>
</comment>
<feature type="domain" description="NAD-dependent epimerase/dehydratase" evidence="3">
    <location>
        <begin position="8"/>
        <end position="249"/>
    </location>
</feature>
<dbReference type="PANTHER" id="PTHR10366:SF611">
    <property type="entry name" value="NAD-DEPENDENT EPIMERASE_DEHYDRATASE DOMAIN-CONTAINING PROTEIN"/>
    <property type="match status" value="1"/>
</dbReference>
<dbReference type="InterPro" id="IPR036291">
    <property type="entry name" value="NAD(P)-bd_dom_sf"/>
</dbReference>
<sequence>MEGGKGLVCVTGGTGFIASWLIMRLLESGYTVRATVRPDPERKKDISYLTNLPGAAEKLQIFYADLEKPDSFNEAIQGCSGVFHLAHPVEFSDKEQEEAVTKRSVEATIGILKACIDSKTVKRVVYTSSTTAVLFSGNGQEMVDESAWTDVDLFRSANLMATSYVAAKTKTERAAIEFAEENGMDLVTVVPSLVVGSFICSRVPSSVYMGLALILGNKDQYSFLIKSSMVHVDDVARAHIFLFECPNAKGRYICSSDEILLNEMSEFLSARYPHLQIPTPDSLKDIKGYEICSISSKKLLDCGFTYQHGLGDMFDGAIQSCKEKGLI</sequence>
<gene>
    <name evidence="4" type="ORF">P3X46_014658</name>
</gene>
<reference evidence="4" key="1">
    <citation type="journal article" date="2023" name="Plant Biotechnol. J.">
        <title>Chromosome-level wild Hevea brasiliensis genome provides new tools for genomic-assisted breeding and valuable loci to elevate rubber yield.</title>
        <authorList>
            <person name="Cheng H."/>
            <person name="Song X."/>
            <person name="Hu Y."/>
            <person name="Wu T."/>
            <person name="Yang Q."/>
            <person name="An Z."/>
            <person name="Feng S."/>
            <person name="Deng Z."/>
            <person name="Wu W."/>
            <person name="Zeng X."/>
            <person name="Tu M."/>
            <person name="Wang X."/>
            <person name="Huang H."/>
        </authorList>
    </citation>
    <scope>NUCLEOTIDE SEQUENCE</scope>
    <source>
        <strain evidence="4">MT/VB/25A 57/8</strain>
    </source>
</reference>
<evidence type="ECO:0000313" key="4">
    <source>
        <dbReference type="EMBL" id="KAJ9171268.1"/>
    </source>
</evidence>
<keyword evidence="1" id="KW-0521">NADP</keyword>
<evidence type="ECO:0000313" key="5">
    <source>
        <dbReference type="Proteomes" id="UP001174677"/>
    </source>
</evidence>
<evidence type="ECO:0000256" key="2">
    <source>
        <dbReference type="ARBA" id="ARBA00023002"/>
    </source>
</evidence>
<organism evidence="4 5">
    <name type="scientific">Hevea brasiliensis</name>
    <name type="common">Para rubber tree</name>
    <name type="synonym">Siphonia brasiliensis</name>
    <dbReference type="NCBI Taxonomy" id="3981"/>
    <lineage>
        <taxon>Eukaryota</taxon>
        <taxon>Viridiplantae</taxon>
        <taxon>Streptophyta</taxon>
        <taxon>Embryophyta</taxon>
        <taxon>Tracheophyta</taxon>
        <taxon>Spermatophyta</taxon>
        <taxon>Magnoliopsida</taxon>
        <taxon>eudicotyledons</taxon>
        <taxon>Gunneridae</taxon>
        <taxon>Pentapetalae</taxon>
        <taxon>rosids</taxon>
        <taxon>fabids</taxon>
        <taxon>Malpighiales</taxon>
        <taxon>Euphorbiaceae</taxon>
        <taxon>Crotonoideae</taxon>
        <taxon>Micrandreae</taxon>
        <taxon>Hevea</taxon>
    </lineage>
</organism>
<dbReference type="Gene3D" id="3.40.50.720">
    <property type="entry name" value="NAD(P)-binding Rossmann-like Domain"/>
    <property type="match status" value="1"/>
</dbReference>
<name>A0ABQ9LVB5_HEVBR</name>
<keyword evidence="5" id="KW-1185">Reference proteome</keyword>
<dbReference type="InterPro" id="IPR050425">
    <property type="entry name" value="NAD(P)_dehydrat-like"/>
</dbReference>
<dbReference type="CDD" id="cd08958">
    <property type="entry name" value="FR_SDR_e"/>
    <property type="match status" value="1"/>
</dbReference>